<accession>A0A0U1KVL7</accession>
<dbReference type="GO" id="GO:0008233">
    <property type="term" value="F:peptidase activity"/>
    <property type="evidence" value="ECO:0007669"/>
    <property type="project" value="UniProtKB-KW"/>
</dbReference>
<gene>
    <name evidence="2" type="ORF">SpAn4DRAFT_3881</name>
</gene>
<protein>
    <submittedName>
        <fullName evidence="2">Phage-associated protease</fullName>
    </submittedName>
</protein>
<evidence type="ECO:0000313" key="3">
    <source>
        <dbReference type="Proteomes" id="UP000049855"/>
    </source>
</evidence>
<feature type="compositionally biased region" description="Low complexity" evidence="1">
    <location>
        <begin position="37"/>
        <end position="92"/>
    </location>
</feature>
<dbReference type="RefSeq" id="WP_021167480.1">
    <property type="nucleotide sequence ID" value="NZ_CTRP01000004.1"/>
</dbReference>
<dbReference type="Proteomes" id="UP000049855">
    <property type="component" value="Unassembled WGS sequence"/>
</dbReference>
<dbReference type="AlphaFoldDB" id="A0A0U1KVL7"/>
<reference evidence="3" key="1">
    <citation type="submission" date="2015-03" db="EMBL/GenBank/DDBJ databases">
        <authorList>
            <person name="Nijsse Bart"/>
        </authorList>
    </citation>
    <scope>NUCLEOTIDE SEQUENCE [LARGE SCALE GENOMIC DNA]</scope>
</reference>
<proteinExistence type="predicted"/>
<name>A0A0U1KVL7_9FIRM</name>
<dbReference type="EMBL" id="CTRP01000004">
    <property type="protein sequence ID" value="CQR71376.1"/>
    <property type="molecule type" value="Genomic_DNA"/>
</dbReference>
<keyword evidence="2" id="KW-0378">Hydrolase</keyword>
<evidence type="ECO:0000313" key="2">
    <source>
        <dbReference type="EMBL" id="CQR71376.1"/>
    </source>
</evidence>
<feature type="region of interest" description="Disordered" evidence="1">
    <location>
        <begin position="30"/>
        <end position="93"/>
    </location>
</feature>
<organism evidence="2 3">
    <name type="scientific">Sporomusa ovata</name>
    <dbReference type="NCBI Taxonomy" id="2378"/>
    <lineage>
        <taxon>Bacteria</taxon>
        <taxon>Bacillati</taxon>
        <taxon>Bacillota</taxon>
        <taxon>Negativicutes</taxon>
        <taxon>Selenomonadales</taxon>
        <taxon>Sporomusaceae</taxon>
        <taxon>Sporomusa</taxon>
    </lineage>
</organism>
<keyword evidence="2" id="KW-0645">Protease</keyword>
<keyword evidence="3" id="KW-1185">Reference proteome</keyword>
<evidence type="ECO:0000256" key="1">
    <source>
        <dbReference type="SAM" id="MobiDB-lite"/>
    </source>
</evidence>
<dbReference type="GO" id="GO:0006508">
    <property type="term" value="P:proteolysis"/>
    <property type="evidence" value="ECO:0007669"/>
    <property type="project" value="UniProtKB-KW"/>
</dbReference>
<sequence>MLTQINTAQYDNDAEKGHKFNGFDLQLCAEVDDQGQHQDQGNQQQQGDQQQSQGDQGEGMQQQSSQQQGSQQQNQQGDQQQGQGDQQNSQQQVPEKYENFTLPEGSTYDQTLHDQFSTVALKHGLSQEAAQEFVTMYAGIRQNEQAALIAEHEQRVEAWTNEAKTDPVIAKNFDKNLAAVKEVFTRFGGQAMVELLDSTGLGSHPQFIRMGMAIRAKVGDDDFPDGRGGSENLTTGQLFFPNSK</sequence>